<reference evidence="2" key="1">
    <citation type="journal article" date="2020" name="mSystems">
        <title>Genome- and Community-Level Interaction Insights into Carbon Utilization and Element Cycling Functions of Hydrothermarchaeota in Hydrothermal Sediment.</title>
        <authorList>
            <person name="Zhou Z."/>
            <person name="Liu Y."/>
            <person name="Xu W."/>
            <person name="Pan J."/>
            <person name="Luo Z.H."/>
            <person name="Li M."/>
        </authorList>
    </citation>
    <scope>NUCLEOTIDE SEQUENCE [LARGE SCALE GENOMIC DNA]</scope>
    <source>
        <strain evidence="2">SpSt-222</strain>
    </source>
</reference>
<organism evidence="2">
    <name type="scientific">Thermomicrobium roseum</name>
    <dbReference type="NCBI Taxonomy" id="500"/>
    <lineage>
        <taxon>Bacteria</taxon>
        <taxon>Pseudomonadati</taxon>
        <taxon>Thermomicrobiota</taxon>
        <taxon>Thermomicrobia</taxon>
        <taxon>Thermomicrobiales</taxon>
        <taxon>Thermomicrobiaceae</taxon>
        <taxon>Thermomicrobium</taxon>
    </lineage>
</organism>
<dbReference type="InterPro" id="IPR041664">
    <property type="entry name" value="AAA_16"/>
</dbReference>
<name>A0A7C1K3Q5_THERO</name>
<dbReference type="EMBL" id="DSJL01000001">
    <property type="protein sequence ID" value="HEF64064.1"/>
    <property type="molecule type" value="Genomic_DNA"/>
</dbReference>
<dbReference type="AlphaFoldDB" id="A0A7C1K3Q5"/>
<proteinExistence type="predicted"/>
<dbReference type="Pfam" id="PF13191">
    <property type="entry name" value="AAA_16"/>
    <property type="match status" value="1"/>
</dbReference>
<dbReference type="Gene3D" id="3.40.50.300">
    <property type="entry name" value="P-loop containing nucleotide triphosphate hydrolases"/>
    <property type="match status" value="1"/>
</dbReference>
<protein>
    <recommendedName>
        <fullName evidence="1">Orc1-like AAA ATPase domain-containing protein</fullName>
    </recommendedName>
</protein>
<comment type="caution">
    <text evidence="2">The sequence shown here is derived from an EMBL/GenBank/DDBJ whole genome shotgun (WGS) entry which is preliminary data.</text>
</comment>
<sequence>MAAFLDHSSRLLHERFVDREAELAQLVAFLAGPAPVGTVAVTGPPGIGKSALLREFVRCCAELGVPSALVDQAVQRTPEEIAAYAAQQFALPGRTLEELFAANGRRVLLLDHYEPGHELDAALRAAQLAGSGELLLVLAMRQLPPASWLQDADWSALLHVVRLEALSRPAALSYCTRAGIAGDTAERITEVAAGHPLTLTLLVQRAVTRADGLSHAALLEVAEAVLRSAMNTPESDRGAALEIAALAGVASEGTLRAVLEDGDPGALFRWLCVQPITVVTPHGLAVREPFGSFLIDSLVWRDPERVVQLRAQLRAASIDALRRGSSVVRLPHLLRLLALADERGAFRRALVAGLARGLEVGVLRRDEQGAALAMVPVAPMRALLDGWLTHGLALCRGIRDGAGRLLAWTTTLPLDAPAWGTTSDSMALLTALRQAMHVRSGERAVVHLTWITPSEKDSPESLVALAMALHWERALLMPQLAVCGFLSDEATVNRATVWDVFHIQAVRSQWAGMPFVLGVRDWRRRSITEWLAQPDVSEEDAEIVLQGDALDRSLFAVAVVQALRDVSRPERLRGNPLLSSRVVARLAGAGASEPQRIHALRQLLERAIAELGLRPQYRRWQLVAESAYLRPIESQERMAERLGIPFSTYRRYLKSATEWIVEYLWQLEVGDPDGAIRGGELLELPLKSSA</sequence>
<evidence type="ECO:0000313" key="2">
    <source>
        <dbReference type="EMBL" id="HEF64064.1"/>
    </source>
</evidence>
<evidence type="ECO:0000259" key="1">
    <source>
        <dbReference type="Pfam" id="PF13191"/>
    </source>
</evidence>
<dbReference type="InterPro" id="IPR027417">
    <property type="entry name" value="P-loop_NTPase"/>
</dbReference>
<gene>
    <name evidence="2" type="ORF">ENP47_00400</name>
</gene>
<dbReference type="SUPFAM" id="SSF52540">
    <property type="entry name" value="P-loop containing nucleoside triphosphate hydrolases"/>
    <property type="match status" value="1"/>
</dbReference>
<accession>A0A7C1K3Q5</accession>
<feature type="domain" description="Orc1-like AAA ATPase" evidence="1">
    <location>
        <begin position="15"/>
        <end position="165"/>
    </location>
</feature>